<dbReference type="PANTHER" id="PTHR28554:SF1">
    <property type="entry name" value="LARGE RIBOSOMAL SUBUNIT PROTEIN ML45"/>
    <property type="match status" value="1"/>
</dbReference>
<sequence>MGATVAGPLRRPVLFTRACAAAKSRTTARRTLKMPSDAKMSRESRSMMMRGMKNEQTMSVASSNANDIFFKSGGVPLFPSTFVSLPLSQYPKSPGQFLSYHWARTRHYFTGVVALLNIKLQSMDSWTTRPRWKAQRGKIPPTAKAMYREMLEAFASGDKRALERICTPFFAEKLSGAIDRRPRDERTHFEVIKYNKSLFYPRLSSYMISQYNPKDRINVQEQAIVAIASTAKTYKYSAKTGETVPGSVKVQDKVEYVVLMRMLNTQTYERGPWKLWGTARTTTLESFREEQAAIEKEQTRRAGWGESAGSS</sequence>
<keyword evidence="2" id="KW-0809">Transit peptide</keyword>
<evidence type="ECO:0000259" key="10">
    <source>
        <dbReference type="Pfam" id="PF04280"/>
    </source>
</evidence>
<dbReference type="InterPro" id="IPR032710">
    <property type="entry name" value="NTF2-like_dom_sf"/>
</dbReference>
<dbReference type="PANTHER" id="PTHR28554">
    <property type="entry name" value="39S RIBOSOMAL PROTEIN L45, MITOCHONDRIAL"/>
    <property type="match status" value="1"/>
</dbReference>
<dbReference type="SUPFAM" id="SSF54427">
    <property type="entry name" value="NTF2-like"/>
    <property type="match status" value="1"/>
</dbReference>
<accession>A0A9N9YZE7</accession>
<keyword evidence="3" id="KW-0689">Ribosomal protein</keyword>
<dbReference type="GO" id="GO:0005739">
    <property type="term" value="C:mitochondrion"/>
    <property type="evidence" value="ECO:0007669"/>
    <property type="project" value="UniProtKB-SubCell"/>
</dbReference>
<feature type="region of interest" description="Disordered" evidence="9">
    <location>
        <begin position="291"/>
        <end position="311"/>
    </location>
</feature>
<evidence type="ECO:0000256" key="2">
    <source>
        <dbReference type="ARBA" id="ARBA00022946"/>
    </source>
</evidence>
<dbReference type="InterPro" id="IPR007379">
    <property type="entry name" value="Tim44-like_dom"/>
</dbReference>
<evidence type="ECO:0000256" key="9">
    <source>
        <dbReference type="SAM" id="MobiDB-lite"/>
    </source>
</evidence>
<comment type="caution">
    <text evidence="11">The sequence shown here is derived from an EMBL/GenBank/DDBJ whole genome shotgun (WGS) entry which is preliminary data.</text>
</comment>
<feature type="domain" description="Tim44-like" evidence="10">
    <location>
        <begin position="142"/>
        <end position="279"/>
    </location>
</feature>
<evidence type="ECO:0000256" key="8">
    <source>
        <dbReference type="ARBA" id="ARBA00043031"/>
    </source>
</evidence>
<dbReference type="GO" id="GO:0005840">
    <property type="term" value="C:ribosome"/>
    <property type="evidence" value="ECO:0007669"/>
    <property type="project" value="UniProtKB-KW"/>
</dbReference>
<dbReference type="GO" id="GO:1990904">
    <property type="term" value="C:ribonucleoprotein complex"/>
    <property type="evidence" value="ECO:0007669"/>
    <property type="project" value="UniProtKB-KW"/>
</dbReference>
<evidence type="ECO:0000256" key="6">
    <source>
        <dbReference type="ARBA" id="ARBA00038073"/>
    </source>
</evidence>
<feature type="compositionally biased region" description="Basic and acidic residues" evidence="9">
    <location>
        <begin position="291"/>
        <end position="300"/>
    </location>
</feature>
<dbReference type="Pfam" id="PF04280">
    <property type="entry name" value="Tim44"/>
    <property type="match status" value="1"/>
</dbReference>
<comment type="subcellular location">
    <subcellularLocation>
        <location evidence="1">Mitochondrion</location>
    </subcellularLocation>
</comment>
<evidence type="ECO:0000256" key="4">
    <source>
        <dbReference type="ARBA" id="ARBA00023128"/>
    </source>
</evidence>
<name>A0A9N9YZE7_9HYPO</name>
<evidence type="ECO:0000313" key="12">
    <source>
        <dbReference type="Proteomes" id="UP000775872"/>
    </source>
</evidence>
<keyword evidence="5" id="KW-0687">Ribonucleoprotein</keyword>
<dbReference type="Proteomes" id="UP000775872">
    <property type="component" value="Unassembled WGS sequence"/>
</dbReference>
<keyword evidence="4" id="KW-0496">Mitochondrion</keyword>
<reference evidence="12" key="1">
    <citation type="submission" date="2019-06" db="EMBL/GenBank/DDBJ databases">
        <authorList>
            <person name="Broberg M."/>
        </authorList>
    </citation>
    <scope>NUCLEOTIDE SEQUENCE [LARGE SCALE GENOMIC DNA]</scope>
</reference>
<evidence type="ECO:0000256" key="1">
    <source>
        <dbReference type="ARBA" id="ARBA00004173"/>
    </source>
</evidence>
<evidence type="ECO:0000256" key="3">
    <source>
        <dbReference type="ARBA" id="ARBA00022980"/>
    </source>
</evidence>
<dbReference type="OrthoDB" id="19619at2759"/>
<protein>
    <recommendedName>
        <fullName evidence="7">Large ribosomal subunit protein mL45</fullName>
    </recommendedName>
    <alternativeName>
        <fullName evidence="8">39S ribosomal protein L45, mitochondrial</fullName>
    </alternativeName>
</protein>
<organism evidence="11 12">
    <name type="scientific">Clonostachys solani</name>
    <dbReference type="NCBI Taxonomy" id="160281"/>
    <lineage>
        <taxon>Eukaryota</taxon>
        <taxon>Fungi</taxon>
        <taxon>Dikarya</taxon>
        <taxon>Ascomycota</taxon>
        <taxon>Pezizomycotina</taxon>
        <taxon>Sordariomycetes</taxon>
        <taxon>Hypocreomycetidae</taxon>
        <taxon>Hypocreales</taxon>
        <taxon>Bionectriaceae</taxon>
        <taxon>Clonostachys</taxon>
    </lineage>
</organism>
<reference evidence="11 12" key="2">
    <citation type="submission" date="2021-10" db="EMBL/GenBank/DDBJ databases">
        <authorList>
            <person name="Piombo E."/>
        </authorList>
    </citation>
    <scope>NUCLEOTIDE SEQUENCE [LARGE SCALE GENOMIC DNA]</scope>
</reference>
<dbReference type="EMBL" id="CABFOC020000014">
    <property type="protein sequence ID" value="CAH0046212.1"/>
    <property type="molecule type" value="Genomic_DNA"/>
</dbReference>
<evidence type="ECO:0000313" key="11">
    <source>
        <dbReference type="EMBL" id="CAH0046212.1"/>
    </source>
</evidence>
<proteinExistence type="inferred from homology"/>
<dbReference type="Gene3D" id="3.10.450.240">
    <property type="match status" value="1"/>
</dbReference>
<gene>
    <name evidence="11" type="ORF">CSOL1703_00011941</name>
</gene>
<keyword evidence="12" id="KW-1185">Reference proteome</keyword>
<evidence type="ECO:0000256" key="5">
    <source>
        <dbReference type="ARBA" id="ARBA00023274"/>
    </source>
</evidence>
<comment type="similarity">
    <text evidence="6">Belongs to the mitochondrion-specific ribosomal protein mL45 family.</text>
</comment>
<dbReference type="InterPro" id="IPR051975">
    <property type="entry name" value="mtLSU_mL45"/>
</dbReference>
<dbReference type="AlphaFoldDB" id="A0A9N9YZE7"/>
<evidence type="ECO:0000256" key="7">
    <source>
        <dbReference type="ARBA" id="ARBA00039448"/>
    </source>
</evidence>
<feature type="region of interest" description="Disordered" evidence="9">
    <location>
        <begin position="25"/>
        <end position="44"/>
    </location>
</feature>